<reference evidence="2 3" key="1">
    <citation type="journal article" date="2012" name="Science">
        <title>The Paleozoic origin of enzymatic lignin decomposition reconstructed from 31 fungal genomes.</title>
        <authorList>
            <person name="Floudas D."/>
            <person name="Binder M."/>
            <person name="Riley R."/>
            <person name="Barry K."/>
            <person name="Blanchette R.A."/>
            <person name="Henrissat B."/>
            <person name="Martinez A.T."/>
            <person name="Otillar R."/>
            <person name="Spatafora J.W."/>
            <person name="Yadav J.S."/>
            <person name="Aerts A."/>
            <person name="Benoit I."/>
            <person name="Boyd A."/>
            <person name="Carlson A."/>
            <person name="Copeland A."/>
            <person name="Coutinho P.M."/>
            <person name="de Vries R.P."/>
            <person name="Ferreira P."/>
            <person name="Findley K."/>
            <person name="Foster B."/>
            <person name="Gaskell J."/>
            <person name="Glotzer D."/>
            <person name="Gorecki P."/>
            <person name="Heitman J."/>
            <person name="Hesse C."/>
            <person name="Hori C."/>
            <person name="Igarashi K."/>
            <person name="Jurgens J.A."/>
            <person name="Kallen N."/>
            <person name="Kersten P."/>
            <person name="Kohler A."/>
            <person name="Kuees U."/>
            <person name="Kumar T.K.A."/>
            <person name="Kuo A."/>
            <person name="LaButti K."/>
            <person name="Larrondo L.F."/>
            <person name="Lindquist E."/>
            <person name="Ling A."/>
            <person name="Lombard V."/>
            <person name="Lucas S."/>
            <person name="Lundell T."/>
            <person name="Martin R."/>
            <person name="McLaughlin D.J."/>
            <person name="Morgenstern I."/>
            <person name="Morin E."/>
            <person name="Murat C."/>
            <person name="Nagy L.G."/>
            <person name="Nolan M."/>
            <person name="Ohm R.A."/>
            <person name="Patyshakuliyeva A."/>
            <person name="Rokas A."/>
            <person name="Ruiz-Duenas F.J."/>
            <person name="Sabat G."/>
            <person name="Salamov A."/>
            <person name="Samejima M."/>
            <person name="Schmutz J."/>
            <person name="Slot J.C."/>
            <person name="St John F."/>
            <person name="Stenlid J."/>
            <person name="Sun H."/>
            <person name="Sun S."/>
            <person name="Syed K."/>
            <person name="Tsang A."/>
            <person name="Wiebenga A."/>
            <person name="Young D."/>
            <person name="Pisabarro A."/>
            <person name="Eastwood D.C."/>
            <person name="Martin F."/>
            <person name="Cullen D."/>
            <person name="Grigoriev I.V."/>
            <person name="Hibbett D.S."/>
        </authorList>
    </citation>
    <scope>NUCLEOTIDE SEQUENCE [LARGE SCALE GENOMIC DNA]</scope>
    <source>
        <strain evidence="2 3">MD-104</strain>
    </source>
</reference>
<dbReference type="OMA" id="QFQEEIW"/>
<name>A0A2H3J965_WOLCO</name>
<dbReference type="Gene3D" id="1.10.472.170">
    <property type="match status" value="1"/>
</dbReference>
<gene>
    <name evidence="2" type="ORF">WOLCODRAFT_88121</name>
</gene>
<dbReference type="STRING" id="742152.A0A2H3J965"/>
<dbReference type="CDD" id="cd00043">
    <property type="entry name" value="CYCLIN_SF"/>
    <property type="match status" value="1"/>
</dbReference>
<evidence type="ECO:0000313" key="2">
    <source>
        <dbReference type="EMBL" id="PCH38471.1"/>
    </source>
</evidence>
<feature type="compositionally biased region" description="Acidic residues" evidence="1">
    <location>
        <begin position="355"/>
        <end position="367"/>
    </location>
</feature>
<evidence type="ECO:0000313" key="3">
    <source>
        <dbReference type="Proteomes" id="UP000218811"/>
    </source>
</evidence>
<keyword evidence="3" id="KW-1185">Reference proteome</keyword>
<feature type="compositionally biased region" description="Basic and acidic residues" evidence="1">
    <location>
        <begin position="519"/>
        <end position="528"/>
    </location>
</feature>
<dbReference type="AlphaFoldDB" id="A0A2H3J965"/>
<dbReference type="Proteomes" id="UP000218811">
    <property type="component" value="Unassembled WGS sequence"/>
</dbReference>
<dbReference type="OrthoDB" id="2527864at2759"/>
<evidence type="ECO:0000256" key="1">
    <source>
        <dbReference type="SAM" id="MobiDB-lite"/>
    </source>
</evidence>
<dbReference type="InterPro" id="IPR036915">
    <property type="entry name" value="Cyclin-like_sf"/>
</dbReference>
<feature type="region of interest" description="Disordered" evidence="1">
    <location>
        <begin position="502"/>
        <end position="543"/>
    </location>
</feature>
<organism evidence="2 3">
    <name type="scientific">Wolfiporia cocos (strain MD-104)</name>
    <name type="common">Brown rot fungus</name>
    <dbReference type="NCBI Taxonomy" id="742152"/>
    <lineage>
        <taxon>Eukaryota</taxon>
        <taxon>Fungi</taxon>
        <taxon>Dikarya</taxon>
        <taxon>Basidiomycota</taxon>
        <taxon>Agaricomycotina</taxon>
        <taxon>Agaricomycetes</taxon>
        <taxon>Polyporales</taxon>
        <taxon>Phaeolaceae</taxon>
        <taxon>Wolfiporia</taxon>
    </lineage>
</organism>
<dbReference type="EMBL" id="KB467942">
    <property type="protein sequence ID" value="PCH38471.1"/>
    <property type="molecule type" value="Genomic_DNA"/>
</dbReference>
<accession>A0A2H3J965</accession>
<evidence type="ECO:0008006" key="4">
    <source>
        <dbReference type="Google" id="ProtNLM"/>
    </source>
</evidence>
<sequence length="605" mass="65541">MSGSCAACGESTIWDQDLGSSVCTQCGTLADPTQSVLTSHLEPSEESMRETLWSAAPANIPKGRNGWALAGQDKEARGRKNTLEMHGFIHTIALRLSKPGLTLRARAIFDQAMAKGQYRWGRRAKLVAGASVSIALRESNQGDALRDVAYLLNEPHPSLSRAYTAVLNLLHLKITPADPALHLPTLQSHLLTLIQSSPPALPAKLLTTLVPLAPRLPPILRTATALSALLARAATFTHLPAPPTAAALLLLALEAELGGSLPNAGELAKALGARVGAAQGTVMQRYKAASGLVEECAREVPWLAAHERGKGRARAKVARRVVVARGLKDVLQFQEEIWKKKMEAVARPCVALEVDEGEESDRSDDEGESRSEDTVGRLIPSARAREDDDISGPPRKRRKTAHEKSVAQASRFLLDPTSCTAPPPEIYKGGSEQDIVAHLLTTDTANISYAFTNAPSRLQLLAVSRGGATEENIPDEELFAEGELEGLMRTADEMEVLRRLNDWDTGDDDSESSLCDLANSEREKDNNDPHGIPRNGKTPGSKRINMDALARLLDPSSIIDGDGEVIFREDVDMVPFTIGDDGEIIEEWRPMSPDGGGFEEDRYHY</sequence>
<proteinExistence type="predicted"/>
<feature type="region of interest" description="Disordered" evidence="1">
    <location>
        <begin position="355"/>
        <end position="420"/>
    </location>
</feature>
<dbReference type="SUPFAM" id="SSF47954">
    <property type="entry name" value="Cyclin-like"/>
    <property type="match status" value="1"/>
</dbReference>
<protein>
    <recommendedName>
        <fullName evidence="4">TFIIB-type domain-containing protein</fullName>
    </recommendedName>
</protein>